<evidence type="ECO:0000256" key="8">
    <source>
        <dbReference type="ARBA" id="ARBA00023052"/>
    </source>
</evidence>
<dbReference type="RefSeq" id="WP_045916695.1">
    <property type="nucleotide sequence ID" value="NZ_LAOA01000008.1"/>
</dbReference>
<evidence type="ECO:0000256" key="2">
    <source>
        <dbReference type="ARBA" id="ARBA00003906"/>
    </source>
</evidence>
<feature type="domain" description="Transketolase-like pyrimidine-binding" evidence="11">
    <location>
        <begin position="612"/>
        <end position="805"/>
    </location>
</feature>
<dbReference type="Proteomes" id="UP000033671">
    <property type="component" value="Unassembled WGS sequence"/>
</dbReference>
<keyword evidence="7 12" id="KW-0560">Oxidoreductase</keyword>
<dbReference type="GO" id="GO:0004591">
    <property type="term" value="F:oxoglutarate dehydrogenase (succinyl-transferring) activity"/>
    <property type="evidence" value="ECO:0007669"/>
    <property type="project" value="UniProtKB-EC"/>
</dbReference>
<evidence type="ECO:0000256" key="3">
    <source>
        <dbReference type="ARBA" id="ARBA00006936"/>
    </source>
</evidence>
<comment type="similarity">
    <text evidence="3">Belongs to the alpha-ketoglutarate dehydrogenase family.</text>
</comment>
<proteinExistence type="inferred from homology"/>
<comment type="subunit">
    <text evidence="4">Homodimer. Part of the 2-oxoglutarate dehydrogenase (OGDH) complex composed of E1 (2-oxoglutarate dehydrogenase), E2 (dihydrolipoamide succinyltransferase) and E3 (dihydrolipoamide dehydrogenase); the complex contains multiple copies of the three enzymatic components (E1, E2 and E3).</text>
</comment>
<evidence type="ECO:0000313" key="13">
    <source>
        <dbReference type="Proteomes" id="UP000033671"/>
    </source>
</evidence>
<dbReference type="Pfam" id="PF02779">
    <property type="entry name" value="Transket_pyr"/>
    <property type="match status" value="1"/>
</dbReference>
<dbReference type="NCBIfam" id="TIGR00239">
    <property type="entry name" value="2oxo_dh_E1"/>
    <property type="match status" value="1"/>
</dbReference>
<dbReference type="Gene3D" id="3.40.50.12470">
    <property type="match status" value="1"/>
</dbReference>
<dbReference type="InterPro" id="IPR005475">
    <property type="entry name" value="Transketolase-like_Pyr-bd"/>
</dbReference>
<dbReference type="InterPro" id="IPR042179">
    <property type="entry name" value="KGD_C_sf"/>
</dbReference>
<accession>A0A0F3PD41</accession>
<dbReference type="PATRIC" id="fig|1359175.3.peg.2842"/>
<keyword evidence="9" id="KW-0324">Glycolysis</keyword>
<dbReference type="NCBIfam" id="NF008907">
    <property type="entry name" value="PRK12270.1"/>
    <property type="match status" value="1"/>
</dbReference>
<dbReference type="InterPro" id="IPR029061">
    <property type="entry name" value="THDP-binding"/>
</dbReference>
<evidence type="ECO:0000256" key="1">
    <source>
        <dbReference type="ARBA" id="ARBA00001964"/>
    </source>
</evidence>
<dbReference type="Gene3D" id="3.40.50.11610">
    <property type="entry name" value="Multifunctional 2-oxoglutarate metabolism enzyme, C-terminal domain"/>
    <property type="match status" value="1"/>
</dbReference>
<dbReference type="GO" id="GO:0045252">
    <property type="term" value="C:oxoglutarate dehydrogenase complex"/>
    <property type="evidence" value="ECO:0007669"/>
    <property type="project" value="TreeGrafter"/>
</dbReference>
<dbReference type="GO" id="GO:0005829">
    <property type="term" value="C:cytosol"/>
    <property type="evidence" value="ECO:0007669"/>
    <property type="project" value="TreeGrafter"/>
</dbReference>
<dbReference type="AlphaFoldDB" id="A0A0F3PD41"/>
<dbReference type="SUPFAM" id="SSF52518">
    <property type="entry name" value="Thiamin diphosphate-binding fold (THDP-binding)"/>
    <property type="match status" value="2"/>
</dbReference>
<dbReference type="GO" id="GO:0006096">
    <property type="term" value="P:glycolytic process"/>
    <property type="evidence" value="ECO:0007669"/>
    <property type="project" value="UniProtKB-KW"/>
</dbReference>
<comment type="caution">
    <text evidence="12">The sequence shown here is derived from an EMBL/GenBank/DDBJ whole genome shotgun (WGS) entry which is preliminary data.</text>
</comment>
<dbReference type="InterPro" id="IPR032106">
    <property type="entry name" value="2-oxogl_dehyd_N"/>
</dbReference>
<evidence type="ECO:0000256" key="9">
    <source>
        <dbReference type="ARBA" id="ARBA00023152"/>
    </source>
</evidence>
<dbReference type="EMBL" id="LAOA01000008">
    <property type="protein sequence ID" value="KJV77154.1"/>
    <property type="molecule type" value="Genomic_DNA"/>
</dbReference>
<protein>
    <recommendedName>
        <fullName evidence="6">2-oxoglutarate dehydrogenase E1 component</fullName>
        <ecNumber evidence="5">1.2.4.2</ecNumber>
    </recommendedName>
    <alternativeName>
        <fullName evidence="10">Alpha-ketoglutarate dehydrogenase</fullName>
    </alternativeName>
</protein>
<evidence type="ECO:0000259" key="11">
    <source>
        <dbReference type="SMART" id="SM00861"/>
    </source>
</evidence>
<dbReference type="Pfam" id="PF16870">
    <property type="entry name" value="OxoGdeHyase_C"/>
    <property type="match status" value="1"/>
</dbReference>
<evidence type="ECO:0000256" key="5">
    <source>
        <dbReference type="ARBA" id="ARBA00012280"/>
    </source>
</evidence>
<name>A0A0F3PD41_ORITS</name>
<evidence type="ECO:0000256" key="7">
    <source>
        <dbReference type="ARBA" id="ARBA00023002"/>
    </source>
</evidence>
<dbReference type="Pfam" id="PF00676">
    <property type="entry name" value="E1_dh"/>
    <property type="match status" value="1"/>
</dbReference>
<evidence type="ECO:0000313" key="12">
    <source>
        <dbReference type="EMBL" id="KJV77154.1"/>
    </source>
</evidence>
<gene>
    <name evidence="12" type="primary">sucA</name>
    <name evidence="12" type="ORF">OTSTA716_0396</name>
</gene>
<comment type="cofactor">
    <cofactor evidence="1">
        <name>thiamine diphosphate</name>
        <dbReference type="ChEBI" id="CHEBI:58937"/>
    </cofactor>
</comment>
<comment type="function">
    <text evidence="2">E1 component of the 2-oxoglutarate dehydrogenase (OGDH) complex which catalyzes the decarboxylation of 2-oxoglutarate, the first step in the conversion of 2-oxoglutarate to succinyl-CoA and CO(2).</text>
</comment>
<dbReference type="NCBIfam" id="NF006914">
    <property type="entry name" value="PRK09404.1"/>
    <property type="match status" value="1"/>
</dbReference>
<evidence type="ECO:0000256" key="10">
    <source>
        <dbReference type="ARBA" id="ARBA00030680"/>
    </source>
</evidence>
<dbReference type="InterPro" id="IPR031717">
    <property type="entry name" value="ODO-1/KGD_C"/>
</dbReference>
<dbReference type="PANTHER" id="PTHR23152">
    <property type="entry name" value="2-OXOGLUTARATE DEHYDROGENASE"/>
    <property type="match status" value="1"/>
</dbReference>
<sequence>MSSCNSVNQSFLFRQNAEYIEHLYQKYLKNPASVDSGWITFFQEYYRNECEHHIVVTNKSELNYNNFSCKLASNNGVGSAISSTTNKLDDLDSNKQLIKLKQLQIQQLIAVYRANGHLCAKLDPLNLQEPKTKEQAHLSLNYFGLSEFDLDKNFHFTPHENFAQVSNLRTLISQLEQIYCGNIAVEFNHLTDRDEIDWLYDQLEQVSLNLNDNIDRKLLLKNLISITGFEEFLHTKFVGAKRFSIQGAEASIAAVIAAIEQAIDYCIKEVVIGMAHRGRLVTLAEVAKKPHYAIISEFMNEVHINDKNISGDVKYHMGYSGVYTGKNNNIKISLTPNPSHLEAVNSVVAGKVRAKQDDLKDIERKQVMGILIHGDAAFSGQGVVAESLLLSALKSYTAGGILHYIINNQIGFTANTDEIYPGQYTTEVAKTIKAPIFHVNGDDPESVLKVTAVAMAYRQKFAKDVVIDIICYRKYGHNEGDEPMFTQASMYNVIKNKVSVTELYAQNLDNQKFILESDYQDMKNQFKNFLNEQFELAKTYQPTLPLNDNNNTYQTAEINSEEYGKILTGVKKEILLALNHKLCTIPSEFAVHSRLKKILSDRLNKVATNEQVDWATAEQLAFASLLIEKIPIRLTGQDAIRGTFSHRHAVLYSQLNQSNYIPLNNLSSDQAYFQVANSPLSEYAVLGFEYGYSLVNSMQLVIWEAQFGDFANGAQIIFDQFISSAETKWQMKSNIVLLLPHGYEGQGPEHSSARIERYLQLAVNNNIQVVYPTTPASFFHLLRRQIIGKIFKPLIVMSPKSLLRHKLVLSSLTDLGPQSYFQAIIDEIDPSIQGKIKKVIICSGKLFYDLYEFRNKNKITNVAIIRIEQYFPFPTDSLSTILSKYSVCDEIIWCQEEPQNMGAWTFIKPYLEDIIDKAKKHIKLKYIGRDSASAPAVGYNNLHNKQQQELIRCAFSIDIGERT</sequence>
<evidence type="ECO:0000256" key="4">
    <source>
        <dbReference type="ARBA" id="ARBA00011301"/>
    </source>
</evidence>
<dbReference type="InterPro" id="IPR011603">
    <property type="entry name" value="2oxoglutarate_DH_E1"/>
</dbReference>
<dbReference type="Pfam" id="PF16078">
    <property type="entry name" value="2-oxogl_dehyd_N"/>
    <property type="match status" value="1"/>
</dbReference>
<dbReference type="PANTHER" id="PTHR23152:SF4">
    <property type="entry name" value="2-OXOADIPATE DEHYDROGENASE COMPLEX COMPONENT E1"/>
    <property type="match status" value="1"/>
</dbReference>
<dbReference type="SMART" id="SM00861">
    <property type="entry name" value="Transket_pyr"/>
    <property type="match status" value="1"/>
</dbReference>
<dbReference type="InterPro" id="IPR001017">
    <property type="entry name" value="DH_E1"/>
</dbReference>
<evidence type="ECO:0000256" key="6">
    <source>
        <dbReference type="ARBA" id="ARBA00013321"/>
    </source>
</evidence>
<dbReference type="CDD" id="cd02016">
    <property type="entry name" value="TPP_E1_OGDC_like"/>
    <property type="match status" value="1"/>
</dbReference>
<dbReference type="Gene3D" id="1.10.287.1150">
    <property type="entry name" value="TPP helical domain"/>
    <property type="match status" value="1"/>
</dbReference>
<dbReference type="EC" id="1.2.4.2" evidence="5"/>
<dbReference type="GO" id="GO:0030976">
    <property type="term" value="F:thiamine pyrophosphate binding"/>
    <property type="evidence" value="ECO:0007669"/>
    <property type="project" value="InterPro"/>
</dbReference>
<dbReference type="GO" id="GO:0006099">
    <property type="term" value="P:tricarboxylic acid cycle"/>
    <property type="evidence" value="ECO:0007669"/>
    <property type="project" value="TreeGrafter"/>
</dbReference>
<reference evidence="12 13" key="1">
    <citation type="submission" date="2015-01" db="EMBL/GenBank/DDBJ databases">
        <title>Genome Sequencing of Rickettsiales.</title>
        <authorList>
            <person name="Daugherty S.C."/>
            <person name="Su Q."/>
            <person name="Abolude K."/>
            <person name="Beier-Sexton M."/>
            <person name="Carlyon J.A."/>
            <person name="Carter R."/>
            <person name="Day N.P."/>
            <person name="Dumler S.J."/>
            <person name="Dyachenko V."/>
            <person name="Godinez A."/>
            <person name="Kurtti T.J."/>
            <person name="Lichay M."/>
            <person name="Mullins K.E."/>
            <person name="Ott S."/>
            <person name="Pappas-Brown V."/>
            <person name="Paris D.H."/>
            <person name="Patel P."/>
            <person name="Richards A.L."/>
            <person name="Sadzewicz L."/>
            <person name="Sears K."/>
            <person name="Seidman D."/>
            <person name="Sengamalay N."/>
            <person name="Stenos J."/>
            <person name="Tallon L.J."/>
            <person name="Vincent G."/>
            <person name="Fraser C.M."/>
            <person name="Munderloh U."/>
            <person name="Dunning-Hotopp J.C."/>
        </authorList>
    </citation>
    <scope>NUCLEOTIDE SEQUENCE [LARGE SCALE GENOMIC DNA]</scope>
    <source>
        <strain evidence="12 13">TA716</strain>
    </source>
</reference>
<dbReference type="PIRSF" id="PIRSF000157">
    <property type="entry name" value="Oxoglu_dh_E1"/>
    <property type="match status" value="1"/>
</dbReference>
<dbReference type="Gene3D" id="3.40.50.970">
    <property type="match status" value="1"/>
</dbReference>
<keyword evidence="8" id="KW-0786">Thiamine pyrophosphate</keyword>
<organism evidence="12 13">
    <name type="scientific">Orientia tsutsugamushi str. TA716</name>
    <dbReference type="NCBI Taxonomy" id="1359175"/>
    <lineage>
        <taxon>Bacteria</taxon>
        <taxon>Pseudomonadati</taxon>
        <taxon>Pseudomonadota</taxon>
        <taxon>Alphaproteobacteria</taxon>
        <taxon>Rickettsiales</taxon>
        <taxon>Rickettsiaceae</taxon>
        <taxon>Rickettsieae</taxon>
        <taxon>Orientia</taxon>
    </lineage>
</organism>